<dbReference type="RefSeq" id="WP_151536469.1">
    <property type="nucleotide sequence ID" value="NZ_WBOS01000013.1"/>
</dbReference>
<dbReference type="Proteomes" id="UP000481030">
    <property type="component" value="Unassembled WGS sequence"/>
</dbReference>
<dbReference type="PANTHER" id="PTHR30408:SF12">
    <property type="entry name" value="TYPE I RESTRICTION ENZYME MJAVIII SPECIFICITY SUBUNIT"/>
    <property type="match status" value="1"/>
</dbReference>
<dbReference type="Gene3D" id="1.10.287.1120">
    <property type="entry name" value="Bipartite methylase S protein"/>
    <property type="match status" value="1"/>
</dbReference>
<dbReference type="InterPro" id="IPR044946">
    <property type="entry name" value="Restrct_endonuc_typeI_TRD_sf"/>
</dbReference>
<dbReference type="GO" id="GO:0003677">
    <property type="term" value="F:DNA binding"/>
    <property type="evidence" value="ECO:0007669"/>
    <property type="project" value="UniProtKB-KW"/>
</dbReference>
<dbReference type="EMBL" id="WBOS01000013">
    <property type="protein sequence ID" value="KAB2330792.1"/>
    <property type="molecule type" value="Genomic_DNA"/>
</dbReference>
<evidence type="ECO:0000256" key="2">
    <source>
        <dbReference type="ARBA" id="ARBA00023125"/>
    </source>
</evidence>
<accession>A0A6L3V5U0</accession>
<keyword evidence="2" id="KW-0238">DNA-binding</keyword>
<evidence type="ECO:0000313" key="4">
    <source>
        <dbReference type="Proteomes" id="UP000481030"/>
    </source>
</evidence>
<protein>
    <submittedName>
        <fullName evidence="3">Uncharacterized protein</fullName>
    </submittedName>
</protein>
<evidence type="ECO:0000313" key="3">
    <source>
        <dbReference type="EMBL" id="KAB2330792.1"/>
    </source>
</evidence>
<name>A0A6L3V5U0_9BACI</name>
<dbReference type="AlphaFoldDB" id="A0A6L3V5U0"/>
<dbReference type="PANTHER" id="PTHR30408">
    <property type="entry name" value="TYPE-1 RESTRICTION ENZYME ECOKI SPECIFICITY PROTEIN"/>
    <property type="match status" value="1"/>
</dbReference>
<comment type="caution">
    <text evidence="3">The sequence shown here is derived from an EMBL/GenBank/DDBJ whole genome shotgun (WGS) entry which is preliminary data.</text>
</comment>
<keyword evidence="1" id="KW-0680">Restriction system</keyword>
<evidence type="ECO:0000256" key="1">
    <source>
        <dbReference type="ARBA" id="ARBA00022747"/>
    </source>
</evidence>
<keyword evidence="4" id="KW-1185">Reference proteome</keyword>
<organism evidence="3 4">
    <name type="scientific">Cytobacillus depressus</name>
    <dbReference type="NCBI Taxonomy" id="1602942"/>
    <lineage>
        <taxon>Bacteria</taxon>
        <taxon>Bacillati</taxon>
        <taxon>Bacillota</taxon>
        <taxon>Bacilli</taxon>
        <taxon>Bacillales</taxon>
        <taxon>Bacillaceae</taxon>
        <taxon>Cytobacillus</taxon>
    </lineage>
</organism>
<gene>
    <name evidence="3" type="ORF">F7731_19535</name>
</gene>
<dbReference type="OrthoDB" id="9795776at2"/>
<dbReference type="SUPFAM" id="SSF116734">
    <property type="entry name" value="DNA methylase specificity domain"/>
    <property type="match status" value="1"/>
</dbReference>
<dbReference type="InterPro" id="IPR052021">
    <property type="entry name" value="Type-I_RS_S_subunit"/>
</dbReference>
<dbReference type="Gene3D" id="3.90.220.20">
    <property type="entry name" value="DNA methylase specificity domains"/>
    <property type="match status" value="1"/>
</dbReference>
<proteinExistence type="predicted"/>
<sequence>MLKEQKKGYIQRIFSQKLRFKNDCGDSFPNWEEKYLNELSDVRDGTHDSPKYYPSEYPLITSKNLNSNGTLNNNDLNYINKEDFEKVNKRSLVEDNDILFAWLVQSETQSRFPILFLL</sequence>
<dbReference type="GO" id="GO:0009307">
    <property type="term" value="P:DNA restriction-modification system"/>
    <property type="evidence" value="ECO:0007669"/>
    <property type="project" value="UniProtKB-KW"/>
</dbReference>
<reference evidence="3 4" key="1">
    <citation type="journal article" date="2016" name="Antonie Van Leeuwenhoek">
        <title>Bacillus depressus sp. nov., isolated from soil of a sunflower field.</title>
        <authorList>
            <person name="Wei X."/>
            <person name="Xin D."/>
            <person name="Xin Y."/>
            <person name="Zhang H."/>
            <person name="Wang T."/>
            <person name="Zhang J."/>
        </authorList>
    </citation>
    <scope>NUCLEOTIDE SEQUENCE [LARGE SCALE GENOMIC DNA]</scope>
    <source>
        <strain evidence="3 4">BZ1</strain>
    </source>
</reference>